<proteinExistence type="predicted"/>
<reference evidence="7" key="1">
    <citation type="journal article" date="2018" name="Nat. Microbiol.">
        <title>Leveraging single-cell genomics to expand the fungal tree of life.</title>
        <authorList>
            <person name="Ahrendt S.R."/>
            <person name="Quandt C.A."/>
            <person name="Ciobanu D."/>
            <person name="Clum A."/>
            <person name="Salamov A."/>
            <person name="Andreopoulos B."/>
            <person name="Cheng J.F."/>
            <person name="Woyke T."/>
            <person name="Pelin A."/>
            <person name="Henrissat B."/>
            <person name="Reynolds N.K."/>
            <person name="Benny G.L."/>
            <person name="Smith M.E."/>
            <person name="James T.Y."/>
            <person name="Grigoriev I.V."/>
        </authorList>
    </citation>
    <scope>NUCLEOTIDE SEQUENCE [LARGE SCALE GENOMIC DNA]</scope>
    <source>
        <strain evidence="7">ATCC 52028</strain>
    </source>
</reference>
<accession>A0A4P9X2N9</accession>
<feature type="transmembrane region" description="Helical" evidence="5">
    <location>
        <begin position="180"/>
        <end position="206"/>
    </location>
</feature>
<dbReference type="EMBL" id="ML014361">
    <property type="protein sequence ID" value="RKO98796.1"/>
    <property type="molecule type" value="Genomic_DNA"/>
</dbReference>
<feature type="transmembrane region" description="Helical" evidence="5">
    <location>
        <begin position="96"/>
        <end position="117"/>
    </location>
</feature>
<keyword evidence="3 5" id="KW-1133">Transmembrane helix</keyword>
<dbReference type="OrthoDB" id="5348404at2759"/>
<dbReference type="PANTHER" id="PTHR23423">
    <property type="entry name" value="ORGANIC SOLUTE TRANSPORTER-RELATED"/>
    <property type="match status" value="1"/>
</dbReference>
<name>A0A4P9X2N9_9FUNG</name>
<dbReference type="GO" id="GO:0016020">
    <property type="term" value="C:membrane"/>
    <property type="evidence" value="ECO:0007669"/>
    <property type="project" value="UniProtKB-SubCell"/>
</dbReference>
<dbReference type="STRING" id="1555241.A0A4P9X2N9"/>
<feature type="transmembrane region" description="Helical" evidence="5">
    <location>
        <begin position="137"/>
        <end position="160"/>
    </location>
</feature>
<comment type="subcellular location">
    <subcellularLocation>
        <location evidence="1">Membrane</location>
        <topology evidence="1">Multi-pass membrane protein</topology>
    </subcellularLocation>
</comment>
<evidence type="ECO:0000256" key="4">
    <source>
        <dbReference type="ARBA" id="ARBA00023136"/>
    </source>
</evidence>
<feature type="transmembrane region" description="Helical" evidence="5">
    <location>
        <begin position="212"/>
        <end position="231"/>
    </location>
</feature>
<evidence type="ECO:0000313" key="7">
    <source>
        <dbReference type="Proteomes" id="UP000274922"/>
    </source>
</evidence>
<keyword evidence="7" id="KW-1185">Reference proteome</keyword>
<evidence type="ECO:0000256" key="3">
    <source>
        <dbReference type="ARBA" id="ARBA00022989"/>
    </source>
</evidence>
<evidence type="ECO:0000313" key="6">
    <source>
        <dbReference type="EMBL" id="RKO98796.1"/>
    </source>
</evidence>
<gene>
    <name evidence="6" type="ORF">CXG81DRAFT_5116</name>
</gene>
<dbReference type="Proteomes" id="UP000274922">
    <property type="component" value="Unassembled WGS sequence"/>
</dbReference>
<feature type="non-terminal residue" evidence="6">
    <location>
        <position position="236"/>
    </location>
</feature>
<evidence type="ECO:0008006" key="8">
    <source>
        <dbReference type="Google" id="ProtNLM"/>
    </source>
</evidence>
<evidence type="ECO:0000256" key="2">
    <source>
        <dbReference type="ARBA" id="ARBA00022692"/>
    </source>
</evidence>
<evidence type="ECO:0000256" key="5">
    <source>
        <dbReference type="SAM" id="Phobius"/>
    </source>
</evidence>
<evidence type="ECO:0000256" key="1">
    <source>
        <dbReference type="ARBA" id="ARBA00004141"/>
    </source>
</evidence>
<dbReference type="AlphaFoldDB" id="A0A4P9X2N9"/>
<protein>
    <recommendedName>
        <fullName evidence="8">DUF300-domain-containing protein</fullName>
    </recommendedName>
</protein>
<dbReference type="InterPro" id="IPR005178">
    <property type="entry name" value="Ostalpha/TMEM184C"/>
</dbReference>
<keyword evidence="4 5" id="KW-0472">Membrane</keyword>
<dbReference type="Pfam" id="PF03619">
    <property type="entry name" value="Solute_trans_a"/>
    <property type="match status" value="1"/>
</dbReference>
<dbReference type="SMART" id="SM01417">
    <property type="entry name" value="Solute_trans_a"/>
    <property type="match status" value="1"/>
</dbReference>
<feature type="non-terminal residue" evidence="6">
    <location>
        <position position="1"/>
    </location>
</feature>
<sequence length="236" mass="27717">YEEAYVVRILIMVPIYAIFSWLALRYYTYAMYLLIVRDMYEAFALYNFFHLLLLMVGPSGPAEQQRRLSTLPPMQPLWPLNWVKGWYLPGNPKTLYVLRTAVLQYCFVRIICTFLAFAMESRQRYCPDSMSPQYGHFWYITLNSISVTISMYGLVILYEIVQEAKSVPHRPLLKFLSVKLVIFLVFWQLMALSLLASANVFTSTYFWTADNIVNGIDCFLVCWEMLIVVFMQSRAF</sequence>
<feature type="transmembrane region" description="Helical" evidence="5">
    <location>
        <begin position="7"/>
        <end position="27"/>
    </location>
</feature>
<organism evidence="6 7">
    <name type="scientific">Caulochytrium protostelioides</name>
    <dbReference type="NCBI Taxonomy" id="1555241"/>
    <lineage>
        <taxon>Eukaryota</taxon>
        <taxon>Fungi</taxon>
        <taxon>Fungi incertae sedis</taxon>
        <taxon>Chytridiomycota</taxon>
        <taxon>Chytridiomycota incertae sedis</taxon>
        <taxon>Chytridiomycetes</taxon>
        <taxon>Caulochytriales</taxon>
        <taxon>Caulochytriaceae</taxon>
        <taxon>Caulochytrium</taxon>
    </lineage>
</organism>
<keyword evidence="2 5" id="KW-0812">Transmembrane</keyword>
<feature type="transmembrane region" description="Helical" evidence="5">
    <location>
        <begin position="39"/>
        <end position="57"/>
    </location>
</feature>